<organism evidence="2 3">
    <name type="scientific">Nyctereutes procyonoides</name>
    <name type="common">Raccoon dog</name>
    <name type="synonym">Canis procyonoides</name>
    <dbReference type="NCBI Taxonomy" id="34880"/>
    <lineage>
        <taxon>Eukaryota</taxon>
        <taxon>Metazoa</taxon>
        <taxon>Chordata</taxon>
        <taxon>Craniata</taxon>
        <taxon>Vertebrata</taxon>
        <taxon>Euteleostomi</taxon>
        <taxon>Mammalia</taxon>
        <taxon>Eutheria</taxon>
        <taxon>Laurasiatheria</taxon>
        <taxon>Carnivora</taxon>
        <taxon>Caniformia</taxon>
        <taxon>Canidae</taxon>
        <taxon>Nyctereutes</taxon>
    </lineage>
</organism>
<comment type="caution">
    <text evidence="2">The sequence shown here is derived from an EMBL/GenBank/DDBJ whole genome shotgun (WGS) entry which is preliminary data.</text>
</comment>
<evidence type="ECO:0000313" key="2">
    <source>
        <dbReference type="EMBL" id="CAD7671201.1"/>
    </source>
</evidence>
<evidence type="ECO:0000313" key="3">
    <source>
        <dbReference type="Proteomes" id="UP000645828"/>
    </source>
</evidence>
<accession>A0A811YA66</accession>
<feature type="compositionally biased region" description="Low complexity" evidence="1">
    <location>
        <begin position="57"/>
        <end position="72"/>
    </location>
</feature>
<dbReference type="EMBL" id="CAJHUB010000661">
    <property type="protein sequence ID" value="CAD7671201.1"/>
    <property type="molecule type" value="Genomic_DNA"/>
</dbReference>
<dbReference type="AlphaFoldDB" id="A0A811YA66"/>
<keyword evidence="3" id="KW-1185">Reference proteome</keyword>
<evidence type="ECO:0000256" key="1">
    <source>
        <dbReference type="SAM" id="MobiDB-lite"/>
    </source>
</evidence>
<protein>
    <submittedName>
        <fullName evidence="2">(raccoon dog) hypothetical protein</fullName>
    </submittedName>
</protein>
<reference evidence="2" key="1">
    <citation type="submission" date="2020-12" db="EMBL/GenBank/DDBJ databases">
        <authorList>
            <consortium name="Molecular Ecology Group"/>
        </authorList>
    </citation>
    <scope>NUCLEOTIDE SEQUENCE</scope>
    <source>
        <strain evidence="2">TBG_1078</strain>
    </source>
</reference>
<dbReference type="Proteomes" id="UP000645828">
    <property type="component" value="Unassembled WGS sequence"/>
</dbReference>
<proteinExistence type="predicted"/>
<feature type="region of interest" description="Disordered" evidence="1">
    <location>
        <begin position="45"/>
        <end position="72"/>
    </location>
</feature>
<gene>
    <name evidence="2" type="ORF">NYPRO_LOCUS3996</name>
</gene>
<name>A0A811YA66_NYCPR</name>
<sequence length="186" mass="19856">MPRHSQAPRSPVNSARGAASRWRRTVVPVTVLRTPWGIPGWRSGLAPAFGPGRDPGDPGSSPTSGSRCMEPASPSACVSACLSLSLSVIEAGKGGFHLGQNQRTRPKKAGASPLGRVLLTQRGTRWQEKPGRKALMETGAGRSPSFAVEMDPSVDGTGDTRRDWIMPSAVGRWTGDQGRVRKCRFI</sequence>
<feature type="region of interest" description="Disordered" evidence="1">
    <location>
        <begin position="1"/>
        <end position="21"/>
    </location>
</feature>